<accession>A7K8W9</accession>
<dbReference type="EMBL" id="EF101928">
    <property type="protein sequence ID" value="ABT16493.1"/>
    <property type="molecule type" value="Genomic_DNA"/>
</dbReference>
<reference evidence="1 2" key="1">
    <citation type="submission" date="2006-09" db="EMBL/GenBank/DDBJ databases">
        <title>Sequence and annotation of the 288-kb ATCV-1 virus that infects an endosymbiotic Chlorella strain of the heliozoon Acanthocystis turfacea.</title>
        <authorList>
            <person name="Fitzgerald L.A."/>
            <person name="Graves M.V."/>
            <person name="Li X."/>
            <person name="Pfitzner A.J.P."/>
            <person name="Hartigan J."/>
            <person name="Van Etten J.L."/>
        </authorList>
    </citation>
    <scope>NUCLEOTIDE SEQUENCE [LARGE SCALE GENOMIC DNA]</scope>
    <source>
        <strain evidence="1 2">ATCV-1</strain>
    </source>
</reference>
<name>A7K8W9_9PHYC</name>
<protein>
    <submittedName>
        <fullName evidence="1">Uncharacterized protein z359L</fullName>
    </submittedName>
</protein>
<keyword evidence="2" id="KW-1185">Reference proteome</keyword>
<proteinExistence type="predicted"/>
<dbReference type="RefSeq" id="YP_001426840.1">
    <property type="nucleotide sequence ID" value="NC_008724.1"/>
</dbReference>
<dbReference type="KEGG" id="vg:5470677"/>
<evidence type="ECO:0000313" key="2">
    <source>
        <dbReference type="Proteomes" id="UP000202420"/>
    </source>
</evidence>
<evidence type="ECO:0000313" key="1">
    <source>
        <dbReference type="EMBL" id="ABT16493.1"/>
    </source>
</evidence>
<organism evidence="1 2">
    <name type="scientific">Chlorovirus heliozoae</name>
    <dbReference type="NCBI Taxonomy" id="322019"/>
    <lineage>
        <taxon>Viruses</taxon>
        <taxon>Varidnaviria</taxon>
        <taxon>Bamfordvirae</taxon>
        <taxon>Nucleocytoviricota</taxon>
        <taxon>Megaviricetes</taxon>
        <taxon>Algavirales</taxon>
        <taxon>Phycodnaviridae</taxon>
        <taxon>Chlorovirus</taxon>
    </lineage>
</organism>
<dbReference type="Proteomes" id="UP000202420">
    <property type="component" value="Segment"/>
</dbReference>
<dbReference type="GeneID" id="5470677"/>
<gene>
    <name evidence="1" type="primary">z359L</name>
    <name evidence="1" type="ORF">ATCV1_z359L</name>
</gene>
<sequence>MTLAVFNARPDSAAIASLSLKLSETMRAAMLISRNTKPNLNRLRTVGGVPPTRKMIAEYAMMRNPVSTTA</sequence>